<proteinExistence type="predicted"/>
<name>A0A1F7WIM3_9BACT</name>
<organism evidence="2 3">
    <name type="scientific">Candidatus Wallbacteria bacterium GWC2_49_35</name>
    <dbReference type="NCBI Taxonomy" id="1817813"/>
    <lineage>
        <taxon>Bacteria</taxon>
        <taxon>Candidatus Walliibacteriota</taxon>
    </lineage>
</organism>
<keyword evidence="1" id="KW-0732">Signal</keyword>
<evidence type="ECO:0000313" key="2">
    <source>
        <dbReference type="EMBL" id="OGM02694.1"/>
    </source>
</evidence>
<sequence length="154" mass="17695">MKKTFWVIIIIIAFFASTAALASEAVYSDKSIKAIYEKASIDKPVFVMEHLTSQAGGEKMIRTLNNYLSQEEIAKFELAKEMKVPNIYTPKVNNYEMIYSDKYIKSVYEKTNINKPSFVMEHLNSQAGGSKFIYRILNDRLSPEEASKFELKKN</sequence>
<protein>
    <recommendedName>
        <fullName evidence="4">DUF4142 domain-containing protein</fullName>
    </recommendedName>
</protein>
<comment type="caution">
    <text evidence="2">The sequence shown here is derived from an EMBL/GenBank/DDBJ whole genome shotgun (WGS) entry which is preliminary data.</text>
</comment>
<evidence type="ECO:0008006" key="4">
    <source>
        <dbReference type="Google" id="ProtNLM"/>
    </source>
</evidence>
<feature type="chain" id="PRO_5009533438" description="DUF4142 domain-containing protein" evidence="1">
    <location>
        <begin position="23"/>
        <end position="154"/>
    </location>
</feature>
<accession>A0A1F7WIM3</accession>
<evidence type="ECO:0000256" key="1">
    <source>
        <dbReference type="SAM" id="SignalP"/>
    </source>
</evidence>
<reference evidence="2 3" key="1">
    <citation type="journal article" date="2016" name="Nat. Commun.">
        <title>Thousands of microbial genomes shed light on interconnected biogeochemical processes in an aquifer system.</title>
        <authorList>
            <person name="Anantharaman K."/>
            <person name="Brown C.T."/>
            <person name="Hug L.A."/>
            <person name="Sharon I."/>
            <person name="Castelle C.J."/>
            <person name="Probst A.J."/>
            <person name="Thomas B.C."/>
            <person name="Singh A."/>
            <person name="Wilkins M.J."/>
            <person name="Karaoz U."/>
            <person name="Brodie E.L."/>
            <person name="Williams K.H."/>
            <person name="Hubbard S.S."/>
            <person name="Banfield J.F."/>
        </authorList>
    </citation>
    <scope>NUCLEOTIDE SEQUENCE [LARGE SCALE GENOMIC DNA]</scope>
</reference>
<dbReference type="AlphaFoldDB" id="A0A1F7WIM3"/>
<dbReference type="EMBL" id="MGFH01000203">
    <property type="protein sequence ID" value="OGM02694.1"/>
    <property type="molecule type" value="Genomic_DNA"/>
</dbReference>
<feature type="signal peptide" evidence="1">
    <location>
        <begin position="1"/>
        <end position="22"/>
    </location>
</feature>
<dbReference type="Proteomes" id="UP000178735">
    <property type="component" value="Unassembled WGS sequence"/>
</dbReference>
<evidence type="ECO:0000313" key="3">
    <source>
        <dbReference type="Proteomes" id="UP000178735"/>
    </source>
</evidence>
<gene>
    <name evidence="2" type="ORF">A2008_05780</name>
</gene>